<dbReference type="OMA" id="QGENVYF"/>
<evidence type="ECO:0000313" key="1">
    <source>
        <dbReference type="EMBL" id="CEL11743.1"/>
    </source>
</evidence>
<name>A0A0U5GP03_ASPCI</name>
<dbReference type="OrthoDB" id="4495757at2759"/>
<evidence type="ECO:0000313" key="2">
    <source>
        <dbReference type="Proteomes" id="UP000054771"/>
    </source>
</evidence>
<sequence>MVRATAQHSSGQKTYEMDEIAEIVRRIGRQQGQNAHYRTCYTLLKKSQDLILQTSNELLDLYHSNAFEEPESVSTIADDLRNDIHALSARERRARSQWDEFFESDK</sequence>
<reference evidence="2" key="1">
    <citation type="journal article" date="2016" name="Genome Announc.">
        <title>Draft genome sequences of fungus Aspergillus calidoustus.</title>
        <authorList>
            <person name="Horn F."/>
            <person name="Linde J."/>
            <person name="Mattern D.J."/>
            <person name="Walther G."/>
            <person name="Guthke R."/>
            <person name="Scherlach K."/>
            <person name="Martin K."/>
            <person name="Brakhage A.A."/>
            <person name="Petzke L."/>
            <person name="Valiante V."/>
        </authorList>
    </citation>
    <scope>NUCLEOTIDE SEQUENCE [LARGE SCALE GENOMIC DNA]</scope>
    <source>
        <strain evidence="2">SF006504</strain>
    </source>
</reference>
<dbReference type="Proteomes" id="UP000054771">
    <property type="component" value="Unassembled WGS sequence"/>
</dbReference>
<accession>A0A0U5GP03</accession>
<keyword evidence="2" id="KW-1185">Reference proteome</keyword>
<protein>
    <submittedName>
        <fullName evidence="1">Uncharacterized protein</fullName>
    </submittedName>
</protein>
<dbReference type="AlphaFoldDB" id="A0A0U5GP03"/>
<proteinExistence type="predicted"/>
<gene>
    <name evidence="1" type="ORF">ASPCAL14840</name>
</gene>
<organism evidence="1 2">
    <name type="scientific">Aspergillus calidoustus</name>
    <dbReference type="NCBI Taxonomy" id="454130"/>
    <lineage>
        <taxon>Eukaryota</taxon>
        <taxon>Fungi</taxon>
        <taxon>Dikarya</taxon>
        <taxon>Ascomycota</taxon>
        <taxon>Pezizomycotina</taxon>
        <taxon>Eurotiomycetes</taxon>
        <taxon>Eurotiomycetidae</taxon>
        <taxon>Eurotiales</taxon>
        <taxon>Aspergillaceae</taxon>
        <taxon>Aspergillus</taxon>
        <taxon>Aspergillus subgen. Nidulantes</taxon>
    </lineage>
</organism>
<dbReference type="STRING" id="454130.A0A0U5GP03"/>
<dbReference type="EMBL" id="CDMC01000030">
    <property type="protein sequence ID" value="CEL11743.1"/>
    <property type="molecule type" value="Genomic_DNA"/>
</dbReference>